<sequence length="476" mass="54139">MALDISKADDDKTTQFSWTSKYKKSTRIQLPAARKGAQPAIDYDRLRKLCAIDGLKDIDTDSSTVKAHQTFMSSYKTMFVPEEQKSGIPNHSVTRSREKSRRNAADDMASDKSLVSYVVAQHPSMKGKHVDSMDSHNISNYLAELHHTKTTTSHKEHPKDRIKLLRKLLRKLPFERTAAENDQIFSIVHQFPQLCGQVKPLVLKELCVVAQLEVWKEDNITLFGNTGLHVLLKGSVRPHNEPHIHFVGEQMNFRSPTPEPKKPLPQCFGTLEQVRGRSLNSRILTVLTTDTHCEFMKISTNDYSRIIDQMKHREETAKVDLLQSFLVSEGFTAPYIGIIKSGECRVLRQVEVLHTLPNGTREKVDKQVVMGKLEPTHSFGEVSVILNEPVTCSIVTATTVEVATIEPHKLKELDEVTLQLLLQSSERTFGNITQDDIHNEYLNQEMKREWNEFKHNVVVDVINSRGIRPGYGKWAK</sequence>
<dbReference type="InterPro" id="IPR018490">
    <property type="entry name" value="cNMP-bd_dom_sf"/>
</dbReference>
<name>A0AAD9UFS2_RIDPI</name>
<dbReference type="CDD" id="cd00038">
    <property type="entry name" value="CAP_ED"/>
    <property type="match status" value="1"/>
</dbReference>
<protein>
    <recommendedName>
        <fullName evidence="2">Cyclic nucleotide-binding domain-containing protein</fullName>
    </recommendedName>
</protein>
<dbReference type="AlphaFoldDB" id="A0AAD9UFS2"/>
<feature type="compositionally biased region" description="Basic and acidic residues" evidence="1">
    <location>
        <begin position="95"/>
        <end position="105"/>
    </location>
</feature>
<accession>A0AAD9UFS2</accession>
<keyword evidence="4" id="KW-1185">Reference proteome</keyword>
<evidence type="ECO:0000256" key="1">
    <source>
        <dbReference type="SAM" id="MobiDB-lite"/>
    </source>
</evidence>
<dbReference type="Proteomes" id="UP001209878">
    <property type="component" value="Unassembled WGS sequence"/>
</dbReference>
<evidence type="ECO:0000313" key="4">
    <source>
        <dbReference type="Proteomes" id="UP001209878"/>
    </source>
</evidence>
<evidence type="ECO:0000313" key="3">
    <source>
        <dbReference type="EMBL" id="KAK2187640.1"/>
    </source>
</evidence>
<feature type="region of interest" description="Disordered" evidence="1">
    <location>
        <begin position="82"/>
        <end position="109"/>
    </location>
</feature>
<dbReference type="PANTHER" id="PTHR23011:SF32">
    <property type="entry name" value="CYCLIC NUCLEOTIDE-BINDING DOMAIN-CONTAINING PROTEIN 1"/>
    <property type="match status" value="1"/>
</dbReference>
<dbReference type="InterPro" id="IPR000595">
    <property type="entry name" value="cNMP-bd_dom"/>
</dbReference>
<proteinExistence type="predicted"/>
<organism evidence="3 4">
    <name type="scientific">Ridgeia piscesae</name>
    <name type="common">Tubeworm</name>
    <dbReference type="NCBI Taxonomy" id="27915"/>
    <lineage>
        <taxon>Eukaryota</taxon>
        <taxon>Metazoa</taxon>
        <taxon>Spiralia</taxon>
        <taxon>Lophotrochozoa</taxon>
        <taxon>Annelida</taxon>
        <taxon>Polychaeta</taxon>
        <taxon>Sedentaria</taxon>
        <taxon>Canalipalpata</taxon>
        <taxon>Sabellida</taxon>
        <taxon>Siboglinidae</taxon>
        <taxon>Ridgeia</taxon>
    </lineage>
</organism>
<dbReference type="Gene3D" id="2.60.120.10">
    <property type="entry name" value="Jelly Rolls"/>
    <property type="match status" value="2"/>
</dbReference>
<comment type="caution">
    <text evidence="3">The sequence shown here is derived from an EMBL/GenBank/DDBJ whole genome shotgun (WGS) entry which is preliminary data.</text>
</comment>
<dbReference type="PROSITE" id="PS50042">
    <property type="entry name" value="CNMP_BINDING_3"/>
    <property type="match status" value="1"/>
</dbReference>
<dbReference type="PANTHER" id="PTHR23011">
    <property type="entry name" value="CYCLIC NUCLEOTIDE-BINDING DOMAIN CONTAINING PROTEIN"/>
    <property type="match status" value="1"/>
</dbReference>
<dbReference type="Pfam" id="PF00027">
    <property type="entry name" value="cNMP_binding"/>
    <property type="match status" value="1"/>
</dbReference>
<dbReference type="SUPFAM" id="SSF51206">
    <property type="entry name" value="cAMP-binding domain-like"/>
    <property type="match status" value="1"/>
</dbReference>
<reference evidence="3" key="1">
    <citation type="journal article" date="2023" name="Mol. Biol. Evol.">
        <title>Third-Generation Sequencing Reveals the Adaptive Role of the Epigenome in Three Deep-Sea Polychaetes.</title>
        <authorList>
            <person name="Perez M."/>
            <person name="Aroh O."/>
            <person name="Sun Y."/>
            <person name="Lan Y."/>
            <person name="Juniper S.K."/>
            <person name="Young C.R."/>
            <person name="Angers B."/>
            <person name="Qian P.Y."/>
        </authorList>
    </citation>
    <scope>NUCLEOTIDE SEQUENCE</scope>
    <source>
        <strain evidence="3">R07B-5</strain>
    </source>
</reference>
<dbReference type="EMBL" id="JAODUO010000159">
    <property type="protein sequence ID" value="KAK2187640.1"/>
    <property type="molecule type" value="Genomic_DNA"/>
</dbReference>
<dbReference type="InterPro" id="IPR014710">
    <property type="entry name" value="RmlC-like_jellyroll"/>
</dbReference>
<gene>
    <name evidence="3" type="ORF">NP493_159g03031</name>
</gene>
<feature type="domain" description="Cyclic nucleotide-binding" evidence="2">
    <location>
        <begin position="294"/>
        <end position="413"/>
    </location>
</feature>
<evidence type="ECO:0000259" key="2">
    <source>
        <dbReference type="PROSITE" id="PS50042"/>
    </source>
</evidence>